<keyword evidence="1" id="KW-0175">Coiled coil</keyword>
<protein>
    <submittedName>
        <fullName evidence="3">Uncharacterized protein</fullName>
    </submittedName>
</protein>
<feature type="region of interest" description="Disordered" evidence="2">
    <location>
        <begin position="1"/>
        <end position="141"/>
    </location>
</feature>
<evidence type="ECO:0000313" key="4">
    <source>
        <dbReference type="Proteomes" id="UP000305948"/>
    </source>
</evidence>
<reference evidence="3 4" key="1">
    <citation type="journal article" date="2019" name="Nat. Ecol. Evol.">
        <title>Megaphylogeny resolves global patterns of mushroom evolution.</title>
        <authorList>
            <person name="Varga T."/>
            <person name="Krizsan K."/>
            <person name="Foldi C."/>
            <person name="Dima B."/>
            <person name="Sanchez-Garcia M."/>
            <person name="Sanchez-Ramirez S."/>
            <person name="Szollosi G.J."/>
            <person name="Szarkandi J.G."/>
            <person name="Papp V."/>
            <person name="Albert L."/>
            <person name="Andreopoulos W."/>
            <person name="Angelini C."/>
            <person name="Antonin V."/>
            <person name="Barry K.W."/>
            <person name="Bougher N.L."/>
            <person name="Buchanan P."/>
            <person name="Buyck B."/>
            <person name="Bense V."/>
            <person name="Catcheside P."/>
            <person name="Chovatia M."/>
            <person name="Cooper J."/>
            <person name="Damon W."/>
            <person name="Desjardin D."/>
            <person name="Finy P."/>
            <person name="Geml J."/>
            <person name="Haridas S."/>
            <person name="Hughes K."/>
            <person name="Justo A."/>
            <person name="Karasinski D."/>
            <person name="Kautmanova I."/>
            <person name="Kiss B."/>
            <person name="Kocsube S."/>
            <person name="Kotiranta H."/>
            <person name="LaButti K.M."/>
            <person name="Lechner B.E."/>
            <person name="Liimatainen K."/>
            <person name="Lipzen A."/>
            <person name="Lukacs Z."/>
            <person name="Mihaltcheva S."/>
            <person name="Morgado L.N."/>
            <person name="Niskanen T."/>
            <person name="Noordeloos M.E."/>
            <person name="Ohm R.A."/>
            <person name="Ortiz-Santana B."/>
            <person name="Ovrebo C."/>
            <person name="Racz N."/>
            <person name="Riley R."/>
            <person name="Savchenko A."/>
            <person name="Shiryaev A."/>
            <person name="Soop K."/>
            <person name="Spirin V."/>
            <person name="Szebenyi C."/>
            <person name="Tomsovsky M."/>
            <person name="Tulloss R.E."/>
            <person name="Uehling J."/>
            <person name="Grigoriev I.V."/>
            <person name="Vagvolgyi C."/>
            <person name="Papp T."/>
            <person name="Martin F.M."/>
            <person name="Miettinen O."/>
            <person name="Hibbett D.S."/>
            <person name="Nagy L.G."/>
        </authorList>
    </citation>
    <scope>NUCLEOTIDE SEQUENCE [LARGE SCALE GENOMIC DNA]</scope>
    <source>
        <strain evidence="3 4">OMC1185</strain>
    </source>
</reference>
<evidence type="ECO:0000256" key="1">
    <source>
        <dbReference type="SAM" id="Coils"/>
    </source>
</evidence>
<evidence type="ECO:0000313" key="3">
    <source>
        <dbReference type="EMBL" id="TFK45837.1"/>
    </source>
</evidence>
<organism evidence="3 4">
    <name type="scientific">Heliocybe sulcata</name>
    <dbReference type="NCBI Taxonomy" id="5364"/>
    <lineage>
        <taxon>Eukaryota</taxon>
        <taxon>Fungi</taxon>
        <taxon>Dikarya</taxon>
        <taxon>Basidiomycota</taxon>
        <taxon>Agaricomycotina</taxon>
        <taxon>Agaricomycetes</taxon>
        <taxon>Gloeophyllales</taxon>
        <taxon>Gloeophyllaceae</taxon>
        <taxon>Heliocybe</taxon>
    </lineage>
</organism>
<dbReference type="EMBL" id="ML213536">
    <property type="protein sequence ID" value="TFK45837.1"/>
    <property type="molecule type" value="Genomic_DNA"/>
</dbReference>
<dbReference type="OrthoDB" id="3267800at2759"/>
<name>A0A5C3MLS5_9AGAM</name>
<evidence type="ECO:0000256" key="2">
    <source>
        <dbReference type="SAM" id="MobiDB-lite"/>
    </source>
</evidence>
<feature type="coiled-coil region" evidence="1">
    <location>
        <begin position="255"/>
        <end position="289"/>
    </location>
</feature>
<dbReference type="Proteomes" id="UP000305948">
    <property type="component" value="Unassembled WGS sequence"/>
</dbReference>
<feature type="compositionally biased region" description="Polar residues" evidence="2">
    <location>
        <begin position="1"/>
        <end position="12"/>
    </location>
</feature>
<proteinExistence type="predicted"/>
<gene>
    <name evidence="3" type="ORF">OE88DRAFT_1085133</name>
</gene>
<keyword evidence="4" id="KW-1185">Reference proteome</keyword>
<sequence length="328" mass="35944">MGLLSKSNTAVNSAGIGSVGKAPSVKIAKNPVTKTQPEPQAVYGESGDEADEEEQEGGSSEEEHGPALSNDEDEYDTRSHRKRASIAGSAFTSGNRHGSISSRRSKSLPRSRSPSGQGYVTASENDVADGSLRKKSSLKKRASIHSGLFSAGAGTIGPDATPETDLELHTRQRMAESVLTSKQKAKIMKEEVKQGKRLSKIIQAEQKSERQSLDTAMKELAELTKVQKTAMKDESRSHTAHAETVKSFHKTELVYISARSKYESATTDLKNAEEALEQTRRHAQMVTDMVREKMREVEELRGMKRVDDRERMVKVSELRGKVPTVSST</sequence>
<accession>A0A5C3MLS5</accession>
<feature type="compositionally biased region" description="Acidic residues" evidence="2">
    <location>
        <begin position="46"/>
        <end position="60"/>
    </location>
</feature>
<dbReference type="AlphaFoldDB" id="A0A5C3MLS5"/>